<dbReference type="AlphaFoldDB" id="A0AAW3T1G0"/>
<dbReference type="InterPro" id="IPR036736">
    <property type="entry name" value="ACP-like_sf"/>
</dbReference>
<dbReference type="Gene3D" id="1.10.1200.10">
    <property type="entry name" value="ACP-like"/>
    <property type="match status" value="1"/>
</dbReference>
<evidence type="ECO:0000313" key="3">
    <source>
        <dbReference type="Proteomes" id="UP000557749"/>
    </source>
</evidence>
<feature type="domain" description="Carrier" evidence="1">
    <location>
        <begin position="2"/>
        <end position="84"/>
    </location>
</feature>
<sequence length="88" mass="9665">MESMFIEIKEMIIDSLNLEDISVDEIETDAPLFSEGLGLDSIDALELGLAVKNRYGVVLSAESEEVRQHFFSVATLAAFINTQRAVSA</sequence>
<dbReference type="EMBL" id="JACERJ010000014">
    <property type="protein sequence ID" value="MBA5205832.1"/>
    <property type="molecule type" value="Genomic_DNA"/>
</dbReference>
<dbReference type="RefSeq" id="WP_181845983.1">
    <property type="nucleotide sequence ID" value="NZ_CP129239.1"/>
</dbReference>
<gene>
    <name evidence="2" type="ORF">H2Y57_19315</name>
</gene>
<organism evidence="2 3">
    <name type="scientific">Pectobacterium aroidearum</name>
    <dbReference type="NCBI Taxonomy" id="1201031"/>
    <lineage>
        <taxon>Bacteria</taxon>
        <taxon>Pseudomonadati</taxon>
        <taxon>Pseudomonadota</taxon>
        <taxon>Gammaproteobacteria</taxon>
        <taxon>Enterobacterales</taxon>
        <taxon>Pectobacteriaceae</taxon>
        <taxon>Pectobacterium</taxon>
    </lineage>
</organism>
<protein>
    <submittedName>
        <fullName evidence="2">Acyl carrier protein</fullName>
    </submittedName>
</protein>
<evidence type="ECO:0000313" key="2">
    <source>
        <dbReference type="EMBL" id="MBA5205832.1"/>
    </source>
</evidence>
<proteinExistence type="predicted"/>
<dbReference type="Proteomes" id="UP000557749">
    <property type="component" value="Unassembled WGS sequence"/>
</dbReference>
<dbReference type="InterPro" id="IPR009081">
    <property type="entry name" value="PP-bd_ACP"/>
</dbReference>
<name>A0AAW3T1G0_9GAMM</name>
<accession>A0AAW3T1G0</accession>
<dbReference type="SUPFAM" id="SSF47336">
    <property type="entry name" value="ACP-like"/>
    <property type="match status" value="1"/>
</dbReference>
<evidence type="ECO:0000259" key="1">
    <source>
        <dbReference type="PROSITE" id="PS50075"/>
    </source>
</evidence>
<dbReference type="NCBIfam" id="NF006617">
    <property type="entry name" value="PRK09184.1"/>
    <property type="match status" value="1"/>
</dbReference>
<comment type="caution">
    <text evidence="2">The sequence shown here is derived from an EMBL/GenBank/DDBJ whole genome shotgun (WGS) entry which is preliminary data.</text>
</comment>
<dbReference type="PROSITE" id="PS50075">
    <property type="entry name" value="CARRIER"/>
    <property type="match status" value="1"/>
</dbReference>
<dbReference type="Pfam" id="PF00550">
    <property type="entry name" value="PP-binding"/>
    <property type="match status" value="1"/>
</dbReference>
<reference evidence="2 3" key="1">
    <citation type="submission" date="2020-07" db="EMBL/GenBank/DDBJ databases">
        <title>Characterization of Pectobacterium aroidearum strains causing soft rot on Amorphophallus konjac.</title>
        <authorList>
            <person name="Xie H."/>
        </authorList>
    </citation>
    <scope>NUCLEOTIDE SEQUENCE [LARGE SCALE GENOMIC DNA]</scope>
    <source>
        <strain evidence="2 3">MY7</strain>
    </source>
</reference>